<comment type="caution">
    <text evidence="12">The sequence shown here is derived from an EMBL/GenBank/DDBJ whole genome shotgun (WGS) entry which is preliminary data.</text>
</comment>
<evidence type="ECO:0000256" key="6">
    <source>
        <dbReference type="ARBA" id="ARBA00022842"/>
    </source>
</evidence>
<comment type="catalytic activity">
    <reaction evidence="9">
        <text>(2R)-3-phosphoglycerate + UDP-alpha-D-glucose = (2R)-2-O-(alpha-D-glucopyranosyl)-3-phospho-glycerate + UDP + H(+)</text>
        <dbReference type="Rhea" id="RHEA:31319"/>
        <dbReference type="ChEBI" id="CHEBI:15378"/>
        <dbReference type="ChEBI" id="CHEBI:58223"/>
        <dbReference type="ChEBI" id="CHEBI:58272"/>
        <dbReference type="ChEBI" id="CHEBI:58885"/>
        <dbReference type="ChEBI" id="CHEBI:62600"/>
        <dbReference type="EC" id="2.4.1.266"/>
    </reaction>
    <physiologicalReaction direction="left-to-right" evidence="9">
        <dbReference type="Rhea" id="RHEA:31320"/>
    </physiologicalReaction>
</comment>
<dbReference type="InterPro" id="IPR001173">
    <property type="entry name" value="Glyco_trans_2-like"/>
</dbReference>
<evidence type="ECO:0000256" key="1">
    <source>
        <dbReference type="ARBA" id="ARBA00001936"/>
    </source>
</evidence>
<protein>
    <recommendedName>
        <fullName evidence="8">Glucosyl-3-phosphoglycerate synthase</fullName>
        <ecNumber evidence="7">2.4.1.266</ecNumber>
    </recommendedName>
</protein>
<evidence type="ECO:0000256" key="2">
    <source>
        <dbReference type="ARBA" id="ARBA00001946"/>
    </source>
</evidence>
<comment type="cofactor">
    <cofactor evidence="1">
        <name>Mn(2+)</name>
        <dbReference type="ChEBI" id="CHEBI:29035"/>
    </cofactor>
</comment>
<dbReference type="GO" id="GO:0016757">
    <property type="term" value="F:glycosyltransferase activity"/>
    <property type="evidence" value="ECO:0007669"/>
    <property type="project" value="UniProtKB-KW"/>
</dbReference>
<accession>A0A3A3YVP5</accession>
<dbReference type="PANTHER" id="PTHR48090">
    <property type="entry name" value="UNDECAPRENYL-PHOSPHATE 4-DEOXY-4-FORMAMIDO-L-ARABINOSE TRANSFERASE-RELATED"/>
    <property type="match status" value="1"/>
</dbReference>
<evidence type="ECO:0000259" key="11">
    <source>
        <dbReference type="Pfam" id="PF00535"/>
    </source>
</evidence>
<sequence length="242" mass="25270">MGRVQSVAVVIPAKDEAQRIAATVRAAGELPGVDLVVVVDDGSSDRTGELAAAAGATVVRHPVPHGKAGAMETGGELVRVLEARDGATAPRALLFLDADLEASAAAAGPLVPPVLAGAADMTIAVLPPQRRAGGGHGLVVRLARDGIRAATGWEATQPLSGQRCLTREAFEAALPLAPGFGVETGLTVDLLRRGLRVREVEVDLHHRVTGTDLRAQLHRARQWRDVARALAARRVVPRRARG</sequence>
<keyword evidence="13" id="KW-1185">Reference proteome</keyword>
<evidence type="ECO:0000256" key="3">
    <source>
        <dbReference type="ARBA" id="ARBA00006739"/>
    </source>
</evidence>
<evidence type="ECO:0000256" key="4">
    <source>
        <dbReference type="ARBA" id="ARBA00022676"/>
    </source>
</evidence>
<reference evidence="12 13" key="1">
    <citation type="submission" date="2018-09" db="EMBL/GenBank/DDBJ databases">
        <title>YIM 75000 draft genome.</title>
        <authorList>
            <person name="Tang S."/>
            <person name="Feng Y."/>
        </authorList>
    </citation>
    <scope>NUCLEOTIDE SEQUENCE [LARGE SCALE GENOMIC DNA]</scope>
    <source>
        <strain evidence="12 13">YIM 75000</strain>
    </source>
</reference>
<dbReference type="Pfam" id="PF00535">
    <property type="entry name" value="Glycos_transf_2"/>
    <property type="match status" value="1"/>
</dbReference>
<evidence type="ECO:0000256" key="9">
    <source>
        <dbReference type="ARBA" id="ARBA00048689"/>
    </source>
</evidence>
<name>A0A3A3YVP5_9ACTN</name>
<dbReference type="Proteomes" id="UP000265614">
    <property type="component" value="Unassembled WGS sequence"/>
</dbReference>
<dbReference type="AlphaFoldDB" id="A0A3A3YVP5"/>
<proteinExistence type="inferred from homology"/>
<dbReference type="EC" id="2.4.1.266" evidence="7"/>
<gene>
    <name evidence="12" type="ORF">D5H78_13600</name>
</gene>
<dbReference type="PANTHER" id="PTHR48090:SF10">
    <property type="entry name" value="GLUCOSYL-3-PHOSPHOGLYCERATE SYNTHASE"/>
    <property type="match status" value="1"/>
</dbReference>
<evidence type="ECO:0000313" key="12">
    <source>
        <dbReference type="EMBL" id="RJK94839.1"/>
    </source>
</evidence>
<dbReference type="SUPFAM" id="SSF53448">
    <property type="entry name" value="Nucleotide-diphospho-sugar transferases"/>
    <property type="match status" value="1"/>
</dbReference>
<evidence type="ECO:0000256" key="5">
    <source>
        <dbReference type="ARBA" id="ARBA00022679"/>
    </source>
</evidence>
<dbReference type="InterPro" id="IPR029044">
    <property type="entry name" value="Nucleotide-diphossugar_trans"/>
</dbReference>
<organism evidence="12 13">
    <name type="scientific">Vallicoccus soli</name>
    <dbReference type="NCBI Taxonomy" id="2339232"/>
    <lineage>
        <taxon>Bacteria</taxon>
        <taxon>Bacillati</taxon>
        <taxon>Actinomycetota</taxon>
        <taxon>Actinomycetes</taxon>
        <taxon>Motilibacterales</taxon>
        <taxon>Vallicoccaceae</taxon>
        <taxon>Vallicoccus</taxon>
    </lineage>
</organism>
<evidence type="ECO:0000313" key="13">
    <source>
        <dbReference type="Proteomes" id="UP000265614"/>
    </source>
</evidence>
<feature type="domain" description="Glycosyltransferase 2-like" evidence="11">
    <location>
        <begin position="9"/>
        <end position="127"/>
    </location>
</feature>
<evidence type="ECO:0000256" key="8">
    <source>
        <dbReference type="ARBA" id="ARBA00040894"/>
    </source>
</evidence>
<keyword evidence="6" id="KW-0460">Magnesium</keyword>
<comment type="cofactor">
    <cofactor evidence="2">
        <name>Mg(2+)</name>
        <dbReference type="ChEBI" id="CHEBI:18420"/>
    </cofactor>
</comment>
<keyword evidence="4" id="KW-0328">Glycosyltransferase</keyword>
<dbReference type="OrthoDB" id="9810303at2"/>
<evidence type="ECO:0000256" key="7">
    <source>
        <dbReference type="ARBA" id="ARBA00039022"/>
    </source>
</evidence>
<keyword evidence="5 12" id="KW-0808">Transferase</keyword>
<dbReference type="InterPro" id="IPR050256">
    <property type="entry name" value="Glycosyltransferase_2"/>
</dbReference>
<comment type="similarity">
    <text evidence="3">Belongs to the glycosyltransferase 2 family.</text>
</comment>
<dbReference type="Gene3D" id="3.90.550.10">
    <property type="entry name" value="Spore Coat Polysaccharide Biosynthesis Protein SpsA, Chain A"/>
    <property type="match status" value="1"/>
</dbReference>
<comment type="catalytic activity">
    <reaction evidence="10">
        <text>an NDP-alpha-D-glucose + (2R)-3-phosphoglycerate = (2R)-2-O-(alpha-D-glucopyranosyl)-3-phospho-glycerate + a ribonucleoside 5'-diphosphate + H(+)</text>
        <dbReference type="Rhea" id="RHEA:47244"/>
        <dbReference type="ChEBI" id="CHEBI:15378"/>
        <dbReference type="ChEBI" id="CHEBI:57930"/>
        <dbReference type="ChEBI" id="CHEBI:58272"/>
        <dbReference type="ChEBI" id="CHEBI:62600"/>
        <dbReference type="ChEBI" id="CHEBI:76533"/>
        <dbReference type="EC" id="2.4.1.266"/>
    </reaction>
    <physiologicalReaction direction="left-to-right" evidence="10">
        <dbReference type="Rhea" id="RHEA:47245"/>
    </physiologicalReaction>
</comment>
<evidence type="ECO:0000256" key="10">
    <source>
        <dbReference type="ARBA" id="ARBA00048997"/>
    </source>
</evidence>
<dbReference type="EMBL" id="QZEZ01000006">
    <property type="protein sequence ID" value="RJK94839.1"/>
    <property type="molecule type" value="Genomic_DNA"/>
</dbReference>